<organism evidence="4 5">
    <name type="scientific">Cladophialophora yegresii CBS 114405</name>
    <dbReference type="NCBI Taxonomy" id="1182544"/>
    <lineage>
        <taxon>Eukaryota</taxon>
        <taxon>Fungi</taxon>
        <taxon>Dikarya</taxon>
        <taxon>Ascomycota</taxon>
        <taxon>Pezizomycotina</taxon>
        <taxon>Eurotiomycetes</taxon>
        <taxon>Chaetothyriomycetidae</taxon>
        <taxon>Chaetothyriales</taxon>
        <taxon>Herpotrichiellaceae</taxon>
        <taxon>Cladophialophora</taxon>
    </lineage>
</organism>
<dbReference type="STRING" id="1182544.W9VXW7"/>
<protein>
    <submittedName>
        <fullName evidence="4">Uncharacterized protein</fullName>
    </submittedName>
</protein>
<dbReference type="eggNOG" id="ENOG502T0XV">
    <property type="taxonomic scope" value="Eukaryota"/>
</dbReference>
<feature type="transmembrane region" description="Helical" evidence="2">
    <location>
        <begin position="274"/>
        <end position="297"/>
    </location>
</feature>
<keyword evidence="5" id="KW-1185">Reference proteome</keyword>
<keyword evidence="2" id="KW-0812">Transmembrane</keyword>
<dbReference type="VEuPathDB" id="FungiDB:A1O7_07903"/>
<name>W9VXW7_9EURO</name>
<keyword evidence="3" id="KW-0732">Signal</keyword>
<evidence type="ECO:0000256" key="1">
    <source>
        <dbReference type="SAM" id="MobiDB-lite"/>
    </source>
</evidence>
<dbReference type="Proteomes" id="UP000019473">
    <property type="component" value="Unassembled WGS sequence"/>
</dbReference>
<evidence type="ECO:0000256" key="2">
    <source>
        <dbReference type="SAM" id="Phobius"/>
    </source>
</evidence>
<feature type="chain" id="PRO_5004934209" evidence="3">
    <location>
        <begin position="21"/>
        <end position="485"/>
    </location>
</feature>
<gene>
    <name evidence="4" type="ORF">A1O7_07903</name>
</gene>
<dbReference type="RefSeq" id="XP_007760089.1">
    <property type="nucleotide sequence ID" value="XM_007761899.1"/>
</dbReference>
<reference evidence="4 5" key="1">
    <citation type="submission" date="2013-03" db="EMBL/GenBank/DDBJ databases">
        <title>The Genome Sequence of Cladophialophora yegresii CBS 114405.</title>
        <authorList>
            <consortium name="The Broad Institute Genomics Platform"/>
            <person name="Cuomo C."/>
            <person name="de Hoog S."/>
            <person name="Gorbushina A."/>
            <person name="Walker B."/>
            <person name="Young S.K."/>
            <person name="Zeng Q."/>
            <person name="Gargeya S."/>
            <person name="Fitzgerald M."/>
            <person name="Haas B."/>
            <person name="Abouelleil A."/>
            <person name="Allen A.W."/>
            <person name="Alvarado L."/>
            <person name="Arachchi H.M."/>
            <person name="Berlin A.M."/>
            <person name="Chapman S.B."/>
            <person name="Gainer-Dewar J."/>
            <person name="Goldberg J."/>
            <person name="Griggs A."/>
            <person name="Gujja S."/>
            <person name="Hansen M."/>
            <person name="Howarth C."/>
            <person name="Imamovic A."/>
            <person name="Ireland A."/>
            <person name="Larimer J."/>
            <person name="McCowan C."/>
            <person name="Murphy C."/>
            <person name="Pearson M."/>
            <person name="Poon T.W."/>
            <person name="Priest M."/>
            <person name="Roberts A."/>
            <person name="Saif S."/>
            <person name="Shea T."/>
            <person name="Sisk P."/>
            <person name="Sykes S."/>
            <person name="Wortman J."/>
            <person name="Nusbaum C."/>
            <person name="Birren B."/>
        </authorList>
    </citation>
    <scope>NUCLEOTIDE SEQUENCE [LARGE SCALE GENOMIC DNA]</scope>
    <source>
        <strain evidence="4 5">CBS 114405</strain>
    </source>
</reference>
<feature type="region of interest" description="Disordered" evidence="1">
    <location>
        <begin position="447"/>
        <end position="485"/>
    </location>
</feature>
<feature type="compositionally biased region" description="Polar residues" evidence="1">
    <location>
        <begin position="447"/>
        <end position="467"/>
    </location>
</feature>
<feature type="compositionally biased region" description="Low complexity" evidence="1">
    <location>
        <begin position="143"/>
        <end position="157"/>
    </location>
</feature>
<dbReference type="AlphaFoldDB" id="W9VXW7"/>
<evidence type="ECO:0000313" key="5">
    <source>
        <dbReference type="Proteomes" id="UP000019473"/>
    </source>
</evidence>
<dbReference type="GeneID" id="19182474"/>
<feature type="signal peptide" evidence="3">
    <location>
        <begin position="1"/>
        <end position="20"/>
    </location>
</feature>
<keyword evidence="2" id="KW-0472">Membrane</keyword>
<feature type="region of interest" description="Disordered" evidence="1">
    <location>
        <begin position="113"/>
        <end position="157"/>
    </location>
</feature>
<comment type="caution">
    <text evidence="4">The sequence shown here is derived from an EMBL/GenBank/DDBJ whole genome shotgun (WGS) entry which is preliminary data.</text>
</comment>
<dbReference type="HOGENOM" id="CLU_031551_0_0_1"/>
<proteinExistence type="predicted"/>
<sequence>MGTPSRLSLFLLVFPFFAHGQSLSGDTATITATDSTTTTAYGNTTIYTSYTTGSTNDGATTTAYPPASTSIPAIQTVPCAIARFTMLTFPDGGSIEVPLVGCSDDRPECCPSLNFTNPVPEETGSASPSATESSDEEEHEEATTSWTGTTPSPTPTGVVSMLSKAPLTVCPSDMVDIDPVCCPSGFQVYGQVLVGNYPPCVSILTTAITPDSEVLASITSAVIASLATASTTTTAVPTVSVVVTQVFALGLPCAEEVEEEEHHNHTHLSTGAKAGIGAGVGVAGLLIIGFLWACLAVRHRRRKKMKALQAANTAAGGPIRPESGAYAAAQADSKHMSVATTGIESPMMQQQQLYGTPSQHGFSPAFGYGAPQMQPAMVHQHDQYGSPYGIQPVGHMGYPGNMNPYPQSQSPPPPFYASGGTIYDQGHYKPPAEVAGDVVHPFAVPVNRQSTAGMSDTQSQGTSTTAVTGEHRPPAELSSQGSVRH</sequence>
<keyword evidence="2" id="KW-1133">Transmembrane helix</keyword>
<dbReference type="OrthoDB" id="3065412at2759"/>
<evidence type="ECO:0000313" key="4">
    <source>
        <dbReference type="EMBL" id="EXJ57555.1"/>
    </source>
</evidence>
<evidence type="ECO:0000256" key="3">
    <source>
        <dbReference type="SAM" id="SignalP"/>
    </source>
</evidence>
<accession>W9VXW7</accession>
<dbReference type="EMBL" id="AMGW01000005">
    <property type="protein sequence ID" value="EXJ57555.1"/>
    <property type="molecule type" value="Genomic_DNA"/>
</dbReference>